<proteinExistence type="predicted"/>
<sequence length="480" mass="53672">MFPSESSPPRASTSRADTPSEDLNPTLKDTAIFTTELTVLATLFLHDKYPNARAVLPVCLRFDVCERINGDFTIQNCRFNLLYYILYLIESLRFDTKRLTTQLIITRIVVLEDVCSTDPTDSYFAPQNDFYTNPGTSTPLGSGITDNVVLQLAPFPALSLELLHSRDFFSCTGPLLIVVQGCNESTLGVWEPTHLMKEGNEPFSRNLKTGSQIEFVKLAHSRGYQVAFLNLNCLAAETSIPDRYSERVQACHLNCDVFPSHGASQSDAGPSDRFSALFYLQQSPALICDVQRFFFPPLPETQQSVVSLGERMACGWEALMARCRSSNIVVWVHRRAEESFFYPLCPTPQTRTRQPWLLRPTLGNSEDGDGSTQEPISMPHSLGSQPSSSGTSSLHCTDTHRRKLIATWADRAKSYWLSLQSRVKAVVFVDPCQMFTSFPQSGVGWGLLDPNATAATLSLQQQDIDRLREWFAQARLPNCV</sequence>
<protein>
    <submittedName>
        <fullName evidence="2 4">Uncharacterized protein</fullName>
    </submittedName>
</protein>
<feature type="region of interest" description="Disordered" evidence="1">
    <location>
        <begin position="1"/>
        <end position="23"/>
    </location>
</feature>
<organism evidence="4">
    <name type="scientific">Hydatigena taeniaeformis</name>
    <name type="common">Feline tapeworm</name>
    <name type="synonym">Taenia taeniaeformis</name>
    <dbReference type="NCBI Taxonomy" id="6205"/>
    <lineage>
        <taxon>Eukaryota</taxon>
        <taxon>Metazoa</taxon>
        <taxon>Spiralia</taxon>
        <taxon>Lophotrochozoa</taxon>
        <taxon>Platyhelminthes</taxon>
        <taxon>Cestoda</taxon>
        <taxon>Eucestoda</taxon>
        <taxon>Cyclophyllidea</taxon>
        <taxon>Taeniidae</taxon>
        <taxon>Hydatigera</taxon>
    </lineage>
</organism>
<accession>A0A0R3X199</accession>
<feature type="compositionally biased region" description="Low complexity" evidence="1">
    <location>
        <begin position="377"/>
        <end position="395"/>
    </location>
</feature>
<gene>
    <name evidence="2" type="ORF">TTAC_LOCUS6947</name>
</gene>
<dbReference type="AlphaFoldDB" id="A0A0R3X199"/>
<dbReference type="Proteomes" id="UP000274429">
    <property type="component" value="Unassembled WGS sequence"/>
</dbReference>
<dbReference type="OrthoDB" id="421951at2759"/>
<dbReference type="EMBL" id="UYWX01020334">
    <property type="protein sequence ID" value="VDM31237.1"/>
    <property type="molecule type" value="Genomic_DNA"/>
</dbReference>
<dbReference type="WBParaSite" id="TTAC_0000696201-mRNA-1">
    <property type="protein sequence ID" value="TTAC_0000696201-mRNA-1"/>
    <property type="gene ID" value="TTAC_0000696201"/>
</dbReference>
<evidence type="ECO:0000313" key="2">
    <source>
        <dbReference type="EMBL" id="VDM31237.1"/>
    </source>
</evidence>
<evidence type="ECO:0000256" key="1">
    <source>
        <dbReference type="SAM" id="MobiDB-lite"/>
    </source>
</evidence>
<evidence type="ECO:0000313" key="4">
    <source>
        <dbReference type="WBParaSite" id="TTAC_0000696201-mRNA-1"/>
    </source>
</evidence>
<reference evidence="2 3" key="2">
    <citation type="submission" date="2018-11" db="EMBL/GenBank/DDBJ databases">
        <authorList>
            <consortium name="Pathogen Informatics"/>
        </authorList>
    </citation>
    <scope>NUCLEOTIDE SEQUENCE [LARGE SCALE GENOMIC DNA]</scope>
</reference>
<name>A0A0R3X199_HYDTA</name>
<dbReference type="STRING" id="6205.A0A0R3X199"/>
<keyword evidence="3" id="KW-1185">Reference proteome</keyword>
<reference evidence="4" key="1">
    <citation type="submission" date="2017-02" db="UniProtKB">
        <authorList>
            <consortium name="WormBaseParasite"/>
        </authorList>
    </citation>
    <scope>IDENTIFICATION</scope>
</reference>
<feature type="region of interest" description="Disordered" evidence="1">
    <location>
        <begin position="355"/>
        <end position="395"/>
    </location>
</feature>
<evidence type="ECO:0000313" key="3">
    <source>
        <dbReference type="Proteomes" id="UP000274429"/>
    </source>
</evidence>